<keyword evidence="1" id="KW-0812">Transmembrane</keyword>
<dbReference type="Pfam" id="PF06761">
    <property type="entry name" value="IcmF-related"/>
    <property type="match status" value="1"/>
</dbReference>
<dbReference type="EMBL" id="CP002217">
    <property type="protein sequence ID" value="ADN59055.1"/>
    <property type="molecule type" value="Genomic_DNA"/>
</dbReference>
<gene>
    <name evidence="5" type="ordered locus">BC1003_3107</name>
</gene>
<dbReference type="InterPro" id="IPR053156">
    <property type="entry name" value="T6SS_TssM-like"/>
</dbReference>
<protein>
    <submittedName>
        <fullName evidence="5">ImcF domain protein</fullName>
    </submittedName>
</protein>
<sequence>MKILRFWGAALAIVASGLLLCLWLQLDGEIFGLATDTQRLRASLVVAGACLVLLVAKEAFAPMWRKREDQAQQALRPSSNDRARAIPDQCAKLSSLCGELRAAHGLFWRYRLRWLLVSGANERVEQVAPGLKQAGAMHFGDVILVHGAPDGIDASTWLGQVRRWRRRRPVDGVVHVTGVDDHAASDLPRTLSATSIALGWAAPVVCLHAVSARGQHRDEFGPVGAFVTTRGIAHAQSKGEILNQKLSALEYATAYEGVRLCARPEPIYWLAQVSKYIAAQREPVVKAWQAHHMSKWRHAPLIGVMFAPVFAAPDTPVPVLAEQESIARDADERPSQLAYETREQPRALQLVWHEIGKRVKSLDGRRVGFYWPNALFALVMIGTVGGCLAMTLSFTGNQMVLHDARQAVDAALTAQPATAPALRAQLALQQRIDTLEYRQQHGAPWYVRAGLNHDKALLAALWQPYGIVAMRNLRDPVARRLEASLVQLSQSRADALPSADEQKRDYDVLKTYLMLSQPLHADAAFLAQRVADQWPAIADMRTGEWLDVSRRLAAFYASHLHAHPEWRLNASNDLINAARNTIVNQIGLQNSDDTLYQSVIEQAKGKYADMSLATLVNGTDSRGLFATSQTVPGIYTRAAWDGMIAEAIDKAAKEGRVAADWVLADEGAARVPGAALEAQQDVEEVRQRLRARYFAEYTAAWQAMLNSIQWKSATNLSDAISQLTRLTDAQTSPLIALMKAVQYQAQAGRPSQALADSLVRKAQDLIGNKTGVTAPADVNPLDKPFGPLLALMGDDVVTGAMGGTDKSTGKQGKAAADFSGVSLAHFLTVATTMRLKLQQIATSADAQAMARQMAQAVFQGKLSELTQARDDAALTAASLGSQWAGFGDALFARPLDVAWQTILQPAAASLNEAWRVAVAAPFTSSFDGHYPFADTNTDASFVELGRYIKPDTGLISRFVTTQLAGILQQQGNAWAPNELAPQALQFDPGFLSALRQLSGLGAQLYAQGDASYRMQIMPHPNPDVSRSVLTIDGSTIEYFNQLETYTPITWPGNGQNGHVQLAWESLTAGTRIAFAANGDWALLRLLGTAQVKPLDSTTYALTFNQGNGFPLHYDLKVQVGAGPLDLLKLRGFKMPQRVFIVGKGGAMPALPPLPPELQ</sequence>
<dbReference type="Pfam" id="PF06744">
    <property type="entry name" value="IcmF_C"/>
    <property type="match status" value="1"/>
</dbReference>
<dbReference type="AlphaFoldDB" id="E1TAM6"/>
<feature type="domain" description="Type VI secretion system IcmF C-terminal" evidence="2">
    <location>
        <begin position="1014"/>
        <end position="1117"/>
    </location>
</feature>
<dbReference type="InterPro" id="IPR010623">
    <property type="entry name" value="IcmF_C"/>
</dbReference>
<dbReference type="KEGG" id="bgf:BC1003_3107"/>
<dbReference type="HOGENOM" id="CLU_003353_0_0_4"/>
<dbReference type="InterPro" id="IPR048677">
    <property type="entry name" value="TssM1_hel"/>
</dbReference>
<keyword evidence="1" id="KW-0472">Membrane</keyword>
<dbReference type="OrthoDB" id="9758229at2"/>
<feature type="domain" description="IcmF-related" evidence="3">
    <location>
        <begin position="427"/>
        <end position="744"/>
    </location>
</feature>
<dbReference type="InterPro" id="IPR009612">
    <property type="entry name" value="IcmF-rel"/>
</dbReference>
<proteinExistence type="predicted"/>
<evidence type="ECO:0000256" key="1">
    <source>
        <dbReference type="SAM" id="Phobius"/>
    </source>
</evidence>
<feature type="transmembrane region" description="Helical" evidence="1">
    <location>
        <begin position="38"/>
        <end position="56"/>
    </location>
</feature>
<dbReference type="eggNOG" id="COG3523">
    <property type="taxonomic scope" value="Bacteria"/>
</dbReference>
<organism evidence="5">
    <name type="scientific">Burkholderia sp. (strain CCGE1003)</name>
    <dbReference type="NCBI Taxonomy" id="640512"/>
    <lineage>
        <taxon>Bacteria</taxon>
        <taxon>Pseudomonadati</taxon>
        <taxon>Pseudomonadota</taxon>
        <taxon>Betaproteobacteria</taxon>
        <taxon>Burkholderiales</taxon>
        <taxon>Burkholderiaceae</taxon>
        <taxon>Burkholderia</taxon>
    </lineage>
</organism>
<evidence type="ECO:0000259" key="3">
    <source>
        <dbReference type="Pfam" id="PF06761"/>
    </source>
</evidence>
<feature type="transmembrane region" description="Helical" evidence="1">
    <location>
        <begin position="367"/>
        <end position="392"/>
    </location>
</feature>
<evidence type="ECO:0000313" key="5">
    <source>
        <dbReference type="EMBL" id="ADN59055.1"/>
    </source>
</evidence>
<feature type="domain" description="Type VI secretion system component TssM1 helical" evidence="4">
    <location>
        <begin position="905"/>
        <end position="1010"/>
    </location>
</feature>
<evidence type="ECO:0000259" key="4">
    <source>
        <dbReference type="Pfam" id="PF21070"/>
    </source>
</evidence>
<dbReference type="Pfam" id="PF21070">
    <property type="entry name" value="IcmF_helical"/>
    <property type="match status" value="1"/>
</dbReference>
<dbReference type="PANTHER" id="PTHR36153">
    <property type="entry name" value="INNER MEMBRANE PROTEIN-RELATED"/>
    <property type="match status" value="1"/>
</dbReference>
<name>E1TAM6_BURSG</name>
<keyword evidence="1" id="KW-1133">Transmembrane helix</keyword>
<reference evidence="5" key="1">
    <citation type="submission" date="2010-09" db="EMBL/GenBank/DDBJ databases">
        <title>Complete sequence of chromosome1 of Burkholderia sp. CCGE1003.</title>
        <authorList>
            <consortium name="US DOE Joint Genome Institute"/>
            <person name="Lucas S."/>
            <person name="Copeland A."/>
            <person name="Lapidus A."/>
            <person name="Cheng J.-F."/>
            <person name="Bruce D."/>
            <person name="Goodwin L."/>
            <person name="Pitluck S."/>
            <person name="Daligault H."/>
            <person name="Davenport K."/>
            <person name="Detter J.C."/>
            <person name="Han C."/>
            <person name="Tapia R."/>
            <person name="Land M."/>
            <person name="Hauser L."/>
            <person name="Jeffries C."/>
            <person name="Kyrpides N."/>
            <person name="Ivanova N."/>
            <person name="Ovchinnikova G."/>
            <person name="Martinez-Romero E."/>
            <person name="Rogel M.A."/>
            <person name="Auchtung J."/>
            <person name="Tiedje J.M."/>
            <person name="Woyke T."/>
        </authorList>
    </citation>
    <scope>NUCLEOTIDE SEQUENCE</scope>
    <source>
        <strain evidence="5">CCGE1003</strain>
    </source>
</reference>
<dbReference type="STRING" id="640512.BC1003_3107"/>
<accession>E1TAM6</accession>
<evidence type="ECO:0000259" key="2">
    <source>
        <dbReference type="Pfam" id="PF06744"/>
    </source>
</evidence>
<dbReference type="PANTHER" id="PTHR36153:SF1">
    <property type="entry name" value="TYPE VI SECRETION SYSTEM COMPONENT TSSM1"/>
    <property type="match status" value="1"/>
</dbReference>